<proteinExistence type="inferred from homology"/>
<dbReference type="Pfam" id="PF06908">
    <property type="entry name" value="YpsA"/>
    <property type="match status" value="1"/>
</dbReference>
<comment type="caution">
    <text evidence="2">The sequence shown here is derived from an EMBL/GenBank/DDBJ whole genome shotgun (WGS) entry which is preliminary data.</text>
</comment>
<gene>
    <name evidence="2" type="ORF">C4K46_05845</name>
</gene>
<dbReference type="RefSeq" id="WP_209627959.1">
    <property type="nucleotide sequence ID" value="NZ_PRDG01000003.1"/>
</dbReference>
<organism evidence="2 3">
    <name type="scientific">Streptococcus oricebi</name>
    <dbReference type="NCBI Taxonomy" id="1547447"/>
    <lineage>
        <taxon>Bacteria</taxon>
        <taxon>Bacillati</taxon>
        <taxon>Bacillota</taxon>
        <taxon>Bacilli</taxon>
        <taxon>Lactobacillales</taxon>
        <taxon>Streptococcaceae</taxon>
        <taxon>Streptococcus</taxon>
    </lineage>
</organism>
<protein>
    <recommendedName>
        <fullName evidence="1">UPF0398 protein C4K46_05845</fullName>
    </recommendedName>
</protein>
<dbReference type="NCBIfam" id="NF010181">
    <property type="entry name" value="PRK13660.1"/>
    <property type="match status" value="1"/>
</dbReference>
<sequence>MTSILVVGYRAFDLGLFNDKDIRVKIIKKAIRKDLLALLDQGLEWLIFTGNLGFEYWVLEVARDLQKDYDLQLATIFAFENQGQNWNEANQEKLAQFKATSFVKYAYPRYESPRQFADYNQFLLSNTQGAYVFYDEERETNLKYLYQKMKENQQYFIKRLTFDDLNEEAENFSEK</sequence>
<keyword evidence="3" id="KW-1185">Reference proteome</keyword>
<evidence type="ECO:0000256" key="1">
    <source>
        <dbReference type="HAMAP-Rule" id="MF_01575"/>
    </source>
</evidence>
<dbReference type="Gene3D" id="3.40.50.450">
    <property type="match status" value="1"/>
</dbReference>
<dbReference type="Proteomes" id="UP001519296">
    <property type="component" value="Unassembled WGS sequence"/>
</dbReference>
<evidence type="ECO:0000313" key="3">
    <source>
        <dbReference type="Proteomes" id="UP001519296"/>
    </source>
</evidence>
<dbReference type="PANTHER" id="PTHR38440:SF1">
    <property type="entry name" value="UPF0398 PROTEIN SPR0331"/>
    <property type="match status" value="1"/>
</dbReference>
<reference evidence="2 3" key="1">
    <citation type="submission" date="2018-02" db="EMBL/GenBank/DDBJ databases">
        <title>Draft genome sequence of Streptococcus oricebi CCUG 70868T type strain.</title>
        <authorList>
            <person name="Mendez V."/>
            <person name="Salva-Serra F."/>
            <person name="Jaen-Luchoro D."/>
            <person name="Gonzales-Siles L."/>
            <person name="Karlsson R."/>
            <person name="Engstrom-Jakobsson H."/>
            <person name="Busquets A."/>
            <person name="Gomila M."/>
            <person name="Pineiro-Iglesias B."/>
            <person name="Bennasar-Figueras A."/>
            <person name="Seeger M."/>
            <person name="Moore E."/>
        </authorList>
    </citation>
    <scope>NUCLEOTIDE SEQUENCE [LARGE SCALE GENOMIC DNA]</scope>
    <source>
        <strain evidence="2 3">CCUG 70868</strain>
    </source>
</reference>
<dbReference type="HAMAP" id="MF_01575">
    <property type="entry name" value="UPF0398"/>
    <property type="match status" value="1"/>
</dbReference>
<accession>A0ABS5B3Q5</accession>
<evidence type="ECO:0000313" key="2">
    <source>
        <dbReference type="EMBL" id="MBP2623461.1"/>
    </source>
</evidence>
<dbReference type="EMBL" id="PRDG01000003">
    <property type="protein sequence ID" value="MBP2623461.1"/>
    <property type="molecule type" value="Genomic_DNA"/>
</dbReference>
<dbReference type="PANTHER" id="PTHR38440">
    <property type="entry name" value="UPF0398 PROTEIN YPSA"/>
    <property type="match status" value="1"/>
</dbReference>
<dbReference type="InterPro" id="IPR010697">
    <property type="entry name" value="YspA"/>
</dbReference>
<dbReference type="SUPFAM" id="SSF102405">
    <property type="entry name" value="MCP/YpsA-like"/>
    <property type="match status" value="1"/>
</dbReference>
<comment type="similarity">
    <text evidence="1">Belongs to the UPF0398 family.</text>
</comment>
<dbReference type="PIRSF" id="PIRSF021290">
    <property type="entry name" value="DUF1273"/>
    <property type="match status" value="1"/>
</dbReference>
<name>A0ABS5B3Q5_9STRE</name>